<dbReference type="EMBL" id="FNED01000003">
    <property type="protein sequence ID" value="SDI30341.1"/>
    <property type="molecule type" value="Genomic_DNA"/>
</dbReference>
<dbReference type="AlphaFoldDB" id="A0A0D1XTR7"/>
<reference evidence="2 4" key="1">
    <citation type="submission" date="2015-07" db="EMBL/GenBank/DDBJ databases">
        <title>Fjat-14205 dsm 2895.</title>
        <authorList>
            <person name="Liu B."/>
            <person name="Wang J."/>
            <person name="Zhu Y."/>
            <person name="Liu G."/>
            <person name="Chen Q."/>
            <person name="Chen Z."/>
            <person name="Lan J."/>
            <person name="Che J."/>
            <person name="Ge C."/>
            <person name="Shi H."/>
            <person name="Pan Z."/>
            <person name="Liu X."/>
        </authorList>
    </citation>
    <scope>NUCLEOTIDE SEQUENCE [LARGE SCALE GENOMIC DNA]</scope>
    <source>
        <strain evidence="2 4">DSM 2895</strain>
    </source>
</reference>
<reference evidence="3 5" key="2">
    <citation type="submission" date="2016-10" db="EMBL/GenBank/DDBJ databases">
        <authorList>
            <person name="de Groot N.N."/>
        </authorList>
    </citation>
    <scope>NUCLEOTIDE SEQUENCE [LARGE SCALE GENOMIC DNA]</scope>
    <source>
        <strain evidence="3 5">DSM 2895</strain>
    </source>
</reference>
<protein>
    <recommendedName>
        <fullName evidence="1">Ribosome maturation factor RimP C-terminal domain-containing protein</fullName>
    </recommendedName>
</protein>
<dbReference type="Pfam" id="PF17384">
    <property type="entry name" value="DUF150_C"/>
    <property type="match status" value="1"/>
</dbReference>
<dbReference type="RefSeq" id="WP_043066163.1">
    <property type="nucleotide sequence ID" value="NZ_LIXL01000213.1"/>
</dbReference>
<keyword evidence="4" id="KW-1185">Reference proteome</keyword>
<gene>
    <name evidence="2" type="ORF">AF333_08915</name>
    <name evidence="3" type="ORF">SAMN04487909_1038</name>
</gene>
<evidence type="ECO:0000259" key="1">
    <source>
        <dbReference type="Pfam" id="PF17384"/>
    </source>
</evidence>
<dbReference type="PATRIC" id="fig|47500.12.peg.3407"/>
<feature type="domain" description="Ribosome maturation factor RimP C-terminal" evidence="1">
    <location>
        <begin position="15"/>
        <end position="54"/>
    </location>
</feature>
<name>A0A0D1XTR7_ANEMI</name>
<dbReference type="InterPro" id="IPR028998">
    <property type="entry name" value="RimP_C"/>
</dbReference>
<dbReference type="Proteomes" id="UP000182836">
    <property type="component" value="Unassembled WGS sequence"/>
</dbReference>
<evidence type="ECO:0000313" key="4">
    <source>
        <dbReference type="Proteomes" id="UP000037269"/>
    </source>
</evidence>
<dbReference type="Proteomes" id="UP000037269">
    <property type="component" value="Unassembled WGS sequence"/>
</dbReference>
<evidence type="ECO:0000313" key="3">
    <source>
        <dbReference type="EMBL" id="SDI30341.1"/>
    </source>
</evidence>
<accession>A0A0D1XTR7</accession>
<evidence type="ECO:0000313" key="5">
    <source>
        <dbReference type="Proteomes" id="UP000182836"/>
    </source>
</evidence>
<organism evidence="2 4">
    <name type="scientific">Aneurinibacillus migulanus</name>
    <name type="common">Bacillus migulanus</name>
    <dbReference type="NCBI Taxonomy" id="47500"/>
    <lineage>
        <taxon>Bacteria</taxon>
        <taxon>Bacillati</taxon>
        <taxon>Bacillota</taxon>
        <taxon>Bacilli</taxon>
        <taxon>Bacillales</taxon>
        <taxon>Paenibacillaceae</taxon>
        <taxon>Aneurinibacillus group</taxon>
        <taxon>Aneurinibacillus</taxon>
    </lineage>
</organism>
<sequence length="87" mass="10161">MGFKKAHMNRMSSVFQSHIGKNVKIKTKDRKIHEGYIEKIDNENVYVAVPRTKKAEKKIKTNGNRFRRRHFTSTVVPLTSIGAFWLD</sequence>
<evidence type="ECO:0000313" key="2">
    <source>
        <dbReference type="EMBL" id="KON95571.1"/>
    </source>
</evidence>
<proteinExistence type="predicted"/>
<dbReference type="EMBL" id="LGUG01000004">
    <property type="protein sequence ID" value="KON95571.1"/>
    <property type="molecule type" value="Genomic_DNA"/>
</dbReference>